<dbReference type="AlphaFoldDB" id="A0AAD1D237"/>
<keyword evidence="3" id="KW-0436">Ligase</keyword>
<protein>
    <submittedName>
        <fullName evidence="3">Fatty-acid-CoA ligase FadD</fullName>
    </submittedName>
    <submittedName>
        <fullName evidence="4">Fatty-acyl-CoA synthase</fullName>
    </submittedName>
</protein>
<feature type="domain" description="AMP-dependent synthetase/ligase" evidence="1">
    <location>
        <begin position="15"/>
        <end position="374"/>
    </location>
</feature>
<dbReference type="InterPro" id="IPR050237">
    <property type="entry name" value="ATP-dep_AMP-bd_enzyme"/>
</dbReference>
<dbReference type="SUPFAM" id="SSF56801">
    <property type="entry name" value="Acetyl-CoA synthetase-like"/>
    <property type="match status" value="1"/>
</dbReference>
<reference evidence="4 6" key="2">
    <citation type="submission" date="2018-10" db="EMBL/GenBank/DDBJ databases">
        <title>Genomic Encyclopedia of Type Strains, Phase IV (KMG-IV): sequencing the most valuable type-strain genomes for metagenomic binning, comparative biology and taxonomic classification.</title>
        <authorList>
            <person name="Goeker M."/>
        </authorList>
    </citation>
    <scope>NUCLEOTIDE SEQUENCE [LARGE SCALE GENOMIC DNA]</scope>
    <source>
        <strain evidence="4 6">DSM 19791</strain>
    </source>
</reference>
<dbReference type="Pfam" id="PF00501">
    <property type="entry name" value="AMP-binding"/>
    <property type="match status" value="1"/>
</dbReference>
<reference evidence="3 5" key="1">
    <citation type="submission" date="2018-06" db="EMBL/GenBank/DDBJ databases">
        <title>Complete Genome Sequence of the Microcystin-Degrading Bacterium Sphingosinicella microcystinivorans Strain B-9.</title>
        <authorList>
            <person name="Jin H."/>
            <person name="Nishizawa T."/>
            <person name="Guo Y."/>
            <person name="Nishizawa A."/>
            <person name="Park H."/>
            <person name="Kato H."/>
            <person name="Tsuji K."/>
            <person name="Harada K."/>
        </authorList>
    </citation>
    <scope>NUCLEOTIDE SEQUENCE [LARGE SCALE GENOMIC DNA]</scope>
    <source>
        <strain evidence="3 5">B9</strain>
    </source>
</reference>
<evidence type="ECO:0000259" key="1">
    <source>
        <dbReference type="Pfam" id="PF00501"/>
    </source>
</evidence>
<dbReference type="PROSITE" id="PS00455">
    <property type="entry name" value="AMP_BINDING"/>
    <property type="match status" value="1"/>
</dbReference>
<dbReference type="InterPro" id="IPR042099">
    <property type="entry name" value="ANL_N_sf"/>
</dbReference>
<dbReference type="Proteomes" id="UP000276029">
    <property type="component" value="Unassembled WGS sequence"/>
</dbReference>
<evidence type="ECO:0000313" key="6">
    <source>
        <dbReference type="Proteomes" id="UP000276029"/>
    </source>
</evidence>
<evidence type="ECO:0000313" key="4">
    <source>
        <dbReference type="EMBL" id="RKS88697.1"/>
    </source>
</evidence>
<dbReference type="PANTHER" id="PTHR43767:SF7">
    <property type="entry name" value="MEDIUM_LONG-CHAIN-FATTY-ACID--COA LIGASE FADD8"/>
    <property type="match status" value="1"/>
</dbReference>
<dbReference type="EMBL" id="RBWX01000008">
    <property type="protein sequence ID" value="RKS88697.1"/>
    <property type="molecule type" value="Genomic_DNA"/>
</dbReference>
<dbReference type="KEGG" id="smic:SmB9_01090"/>
<keyword evidence="6" id="KW-1185">Reference proteome</keyword>
<gene>
    <name evidence="4" type="ORF">DFR51_1902</name>
    <name evidence="3" type="ORF">SmB9_01090</name>
</gene>
<dbReference type="Pfam" id="PF13193">
    <property type="entry name" value="AMP-binding_C"/>
    <property type="match status" value="1"/>
</dbReference>
<dbReference type="GO" id="GO:0016877">
    <property type="term" value="F:ligase activity, forming carbon-sulfur bonds"/>
    <property type="evidence" value="ECO:0007669"/>
    <property type="project" value="UniProtKB-ARBA"/>
</dbReference>
<proteinExistence type="predicted"/>
<dbReference type="RefSeq" id="WP_121050238.1">
    <property type="nucleotide sequence ID" value="NZ_AP018711.1"/>
</dbReference>
<feature type="domain" description="AMP-binding enzyme C-terminal" evidence="2">
    <location>
        <begin position="424"/>
        <end position="500"/>
    </location>
</feature>
<evidence type="ECO:0000313" key="3">
    <source>
        <dbReference type="EMBL" id="BBE32451.1"/>
    </source>
</evidence>
<evidence type="ECO:0000259" key="2">
    <source>
        <dbReference type="Pfam" id="PF13193"/>
    </source>
</evidence>
<sequence length="518" mass="55146">MGIDLGGSLGSLIVRACQRWHGRIALQWPGGAFTYADLGNRISQFIAAYGSLGLARGGALAIMAPNLPETAIANAAAMVAAIRVTPVSLFMPDEDLAYILGDAEIDVILVAPEQAERVALLVMNLGRSIQVATLGAAQQGIDLVARADSAAPSTLESVAQCGDIAVIAYTGGTTGRPKGVVHTHNSTLATVLMAASEWEWPSPTNVVAVTPVSHAAGMLCYPAWLKGGTFHLLPSFDPAGLADYARKHNVTATFLVPTMIYRLIDHAKETELDLGPLETIIYGGAPIAIPRLVEAIELFGPLFMQLYGQTEAPTCIAYLARDQHMLDRPDRLGSCGVPLASVDIQLVDTDGAPVPTGECGEICVRGAFVMQGYWRREAATVEAIRDGWLRTGDVGRFDEDGYLSIVDRTKDMIITGGFNVYPNEIEQVIAIIPGVLACGVVGIDDPRWGEAVTAFIVPNDPANPPDPVQIMRVVRERRGPAAVPKRIEFIAALPVTPIGKIDKKVLRQLPLAAVEGHS</sequence>
<dbReference type="Gene3D" id="3.30.300.30">
    <property type="match status" value="1"/>
</dbReference>
<dbReference type="InterPro" id="IPR020845">
    <property type="entry name" value="AMP-binding_CS"/>
</dbReference>
<dbReference type="EMBL" id="AP018711">
    <property type="protein sequence ID" value="BBE32451.1"/>
    <property type="molecule type" value="Genomic_DNA"/>
</dbReference>
<dbReference type="Proteomes" id="UP000275727">
    <property type="component" value="Chromosome"/>
</dbReference>
<accession>A0AAD1D237</accession>
<dbReference type="InterPro" id="IPR000873">
    <property type="entry name" value="AMP-dep_synth/lig_dom"/>
</dbReference>
<name>A0AAD1D237_SPHMI</name>
<dbReference type="PANTHER" id="PTHR43767">
    <property type="entry name" value="LONG-CHAIN-FATTY-ACID--COA LIGASE"/>
    <property type="match status" value="1"/>
</dbReference>
<dbReference type="Gene3D" id="3.40.50.12780">
    <property type="entry name" value="N-terminal domain of ligase-like"/>
    <property type="match status" value="1"/>
</dbReference>
<organism evidence="3 5">
    <name type="scientific">Sphingosinicella microcystinivorans</name>
    <dbReference type="NCBI Taxonomy" id="335406"/>
    <lineage>
        <taxon>Bacteria</taxon>
        <taxon>Pseudomonadati</taxon>
        <taxon>Pseudomonadota</taxon>
        <taxon>Alphaproteobacteria</taxon>
        <taxon>Sphingomonadales</taxon>
        <taxon>Sphingosinicellaceae</taxon>
        <taxon>Sphingosinicella</taxon>
    </lineage>
</organism>
<dbReference type="InterPro" id="IPR045851">
    <property type="entry name" value="AMP-bd_C_sf"/>
</dbReference>
<dbReference type="InterPro" id="IPR025110">
    <property type="entry name" value="AMP-bd_C"/>
</dbReference>
<evidence type="ECO:0000313" key="5">
    <source>
        <dbReference type="Proteomes" id="UP000275727"/>
    </source>
</evidence>